<protein>
    <submittedName>
        <fullName evidence="1">TetR/AcrR family transcriptional regulator</fullName>
    </submittedName>
</protein>
<proteinExistence type="predicted"/>
<gene>
    <name evidence="1" type="ORF">OED52_12065</name>
</gene>
<dbReference type="EMBL" id="CP107551">
    <property type="protein sequence ID" value="UYP17441.1"/>
    <property type="molecule type" value="Genomic_DNA"/>
</dbReference>
<sequence length="232" mass="25164">MNPKPERARRRYTSPLREEAARRTRTTIRDAAARLFVREGYVSTTVRHIAEEAGVAVRTVFSAFPGGKAEIFREALDHAVAGEDDRQPAGGSGSGHSEEPVSDVDLVVEQVVGYGAAMLERAGGLLMTSVESSGADPDMRRFAADDARATAENARTLAEGFGHAGWLREDVTVEHAADVLFTLSSPQVHALLRRDCGWDVDQYRQWLARTLRTTLLRGGEGGAGQSSARSSR</sequence>
<reference evidence="1" key="1">
    <citation type="submission" date="2022-10" db="EMBL/GenBank/DDBJ databases">
        <title>Rhodococcus ferula Z13 complete genome.</title>
        <authorList>
            <person name="Long X."/>
            <person name="Zang M."/>
        </authorList>
    </citation>
    <scope>NUCLEOTIDE SEQUENCE</scope>
    <source>
        <strain evidence="1">Z13</strain>
    </source>
</reference>
<evidence type="ECO:0000313" key="2">
    <source>
        <dbReference type="Proteomes" id="UP001156484"/>
    </source>
</evidence>
<evidence type="ECO:0000313" key="1">
    <source>
        <dbReference type="EMBL" id="UYP17441.1"/>
    </source>
</evidence>
<dbReference type="Proteomes" id="UP001156484">
    <property type="component" value="Chromosome"/>
</dbReference>
<name>A0ACD4DBQ9_9NOCA</name>
<organism evidence="1 2">
    <name type="scientific">Rhodococcus sacchari</name>
    <dbReference type="NCBI Taxonomy" id="2962047"/>
    <lineage>
        <taxon>Bacteria</taxon>
        <taxon>Bacillati</taxon>
        <taxon>Actinomycetota</taxon>
        <taxon>Actinomycetes</taxon>
        <taxon>Mycobacteriales</taxon>
        <taxon>Nocardiaceae</taxon>
        <taxon>Rhodococcus</taxon>
    </lineage>
</organism>
<accession>A0ACD4DBQ9</accession>
<keyword evidence="2" id="KW-1185">Reference proteome</keyword>